<organism evidence="1 2">
    <name type="scientific">Acidovorax carolinensis</name>
    <dbReference type="NCBI Taxonomy" id="553814"/>
    <lineage>
        <taxon>Bacteria</taxon>
        <taxon>Pseudomonadati</taxon>
        <taxon>Pseudomonadota</taxon>
        <taxon>Betaproteobacteria</taxon>
        <taxon>Burkholderiales</taxon>
        <taxon>Comamonadaceae</taxon>
        <taxon>Acidovorax</taxon>
    </lineage>
</organism>
<dbReference type="AlphaFoldDB" id="A0A240UK27"/>
<evidence type="ECO:0000313" key="2">
    <source>
        <dbReference type="Proteomes" id="UP000194440"/>
    </source>
</evidence>
<reference evidence="1" key="1">
    <citation type="submission" date="2017-05" db="EMBL/GenBank/DDBJ databases">
        <title>Polyphasic characterization of four soil-derived phenanthrene-degrading Acidovorax strains and proposal of Acidovorax phenanthrenivorans sp. nov.</title>
        <authorList>
            <person name="Singleton D."/>
            <person name="Lee J."/>
            <person name="Dickey A.N."/>
            <person name="Stroud A."/>
            <person name="Scholl E.H."/>
            <person name="Wright F.A."/>
            <person name="Aitken M.D."/>
        </authorList>
    </citation>
    <scope>NUCLEOTIDE SEQUENCE</scope>
    <source>
        <strain evidence="1">P4</strain>
        <plasmid evidence="1">pACP4.3</plasmid>
    </source>
</reference>
<sequence>MEDYIDAVRKLLQTRKELSAKWIEELIAGDEIYLSNCFEKQEHPAAAAFEIFITEEESAREPVPADSRLKVDVSEQGKMHLKRLVELGLWGDSVEAVAKALVEQSLAAKLESGLLRTSNPK</sequence>
<dbReference type="EMBL" id="CP021369">
    <property type="protein sequence ID" value="ART61465.1"/>
    <property type="molecule type" value="Genomic_DNA"/>
</dbReference>
<accession>A0A240UK27</accession>
<keyword evidence="2" id="KW-1185">Reference proteome</keyword>
<gene>
    <name evidence="1" type="ORF">CBP36_21085</name>
</gene>
<geneLocation type="plasmid" evidence="1 2">
    <name>pACP4.3</name>
</geneLocation>
<name>A0A240UK27_9BURK</name>
<keyword evidence="1" id="KW-0614">Plasmid</keyword>
<evidence type="ECO:0000313" key="1">
    <source>
        <dbReference type="EMBL" id="ART61465.1"/>
    </source>
</evidence>
<protein>
    <submittedName>
        <fullName evidence="1">Uncharacterized protein</fullName>
    </submittedName>
</protein>
<dbReference type="KEGG" id="acip:CBP36_21085"/>
<proteinExistence type="predicted"/>
<dbReference type="Proteomes" id="UP000194440">
    <property type="component" value="Plasmid pACP4.3"/>
</dbReference>